<comment type="caution">
    <text evidence="1">The sequence shown here is derived from an EMBL/GenBank/DDBJ whole genome shotgun (WGS) entry which is preliminary data.</text>
</comment>
<proteinExistence type="predicted"/>
<evidence type="ECO:0000313" key="2">
    <source>
        <dbReference type="Proteomes" id="UP001328107"/>
    </source>
</evidence>
<dbReference type="EMBL" id="BTRK01000001">
    <property type="protein sequence ID" value="GMR32948.1"/>
    <property type="molecule type" value="Genomic_DNA"/>
</dbReference>
<evidence type="ECO:0000313" key="1">
    <source>
        <dbReference type="EMBL" id="GMR32948.1"/>
    </source>
</evidence>
<reference evidence="2" key="1">
    <citation type="submission" date="2022-10" db="EMBL/GenBank/DDBJ databases">
        <title>Genome assembly of Pristionchus species.</title>
        <authorList>
            <person name="Yoshida K."/>
            <person name="Sommer R.J."/>
        </authorList>
    </citation>
    <scope>NUCLEOTIDE SEQUENCE [LARGE SCALE GENOMIC DNA]</scope>
    <source>
        <strain evidence="2">RS5460</strain>
    </source>
</reference>
<dbReference type="Proteomes" id="UP001328107">
    <property type="component" value="Unassembled WGS sequence"/>
</dbReference>
<feature type="non-terminal residue" evidence="1">
    <location>
        <position position="128"/>
    </location>
</feature>
<dbReference type="AlphaFoldDB" id="A0AAN4Z2L7"/>
<protein>
    <submittedName>
        <fullName evidence="1">Uncharacterized protein</fullName>
    </submittedName>
</protein>
<sequence length="128" mass="14353">MEQQPRGENLSNLPKDIIRIIARMAEVKGLEQVKAISPIWCSTVSGYLTGRTRHPPIDVVRIEKYLPNRVKITVTIDPSHEQKFGGAFGGWSSESYYSTLPAHAQRAAFREFTAGLIVQQVGFSFSLY</sequence>
<gene>
    <name evidence="1" type="ORF">PMAYCL1PPCAC_03143</name>
</gene>
<name>A0AAN4Z2L7_9BILA</name>
<keyword evidence="2" id="KW-1185">Reference proteome</keyword>
<organism evidence="1 2">
    <name type="scientific">Pristionchus mayeri</name>
    <dbReference type="NCBI Taxonomy" id="1317129"/>
    <lineage>
        <taxon>Eukaryota</taxon>
        <taxon>Metazoa</taxon>
        <taxon>Ecdysozoa</taxon>
        <taxon>Nematoda</taxon>
        <taxon>Chromadorea</taxon>
        <taxon>Rhabditida</taxon>
        <taxon>Rhabditina</taxon>
        <taxon>Diplogasteromorpha</taxon>
        <taxon>Diplogasteroidea</taxon>
        <taxon>Neodiplogasteridae</taxon>
        <taxon>Pristionchus</taxon>
    </lineage>
</organism>
<accession>A0AAN4Z2L7</accession>